<dbReference type="Proteomes" id="UP000050465">
    <property type="component" value="Unassembled WGS sequence"/>
</dbReference>
<organism evidence="1 2">
    <name type="scientific">Phormidesmis priestleyi Ana</name>
    <dbReference type="NCBI Taxonomy" id="1666911"/>
    <lineage>
        <taxon>Bacteria</taxon>
        <taxon>Bacillati</taxon>
        <taxon>Cyanobacteriota</taxon>
        <taxon>Cyanophyceae</taxon>
        <taxon>Leptolyngbyales</taxon>
        <taxon>Leptolyngbyaceae</taxon>
        <taxon>Phormidesmis</taxon>
    </lineage>
</organism>
<reference evidence="1 2" key="1">
    <citation type="submission" date="2015-09" db="EMBL/GenBank/DDBJ databases">
        <title>Identification and resolution of microdiversity through metagenomic sequencing of parallel consortia.</title>
        <authorList>
            <person name="Nelson W.C."/>
            <person name="Romine M.F."/>
            <person name="Lindemann S.R."/>
        </authorList>
    </citation>
    <scope>NUCLEOTIDE SEQUENCE [LARGE SCALE GENOMIC DNA]</scope>
    <source>
        <strain evidence="1">Ana</strain>
    </source>
</reference>
<proteinExistence type="predicted"/>
<feature type="non-terminal residue" evidence="1">
    <location>
        <position position="30"/>
    </location>
</feature>
<gene>
    <name evidence="1" type="ORF">HLUCCA11_24530</name>
</gene>
<dbReference type="EMBL" id="LJZR01000135">
    <property type="protein sequence ID" value="KPQ30844.1"/>
    <property type="molecule type" value="Genomic_DNA"/>
</dbReference>
<accession>A0A0P7Z851</accession>
<protein>
    <submittedName>
        <fullName evidence="1">Uncharacterized protein</fullName>
    </submittedName>
</protein>
<evidence type="ECO:0000313" key="1">
    <source>
        <dbReference type="EMBL" id="KPQ30844.1"/>
    </source>
</evidence>
<name>A0A0P7Z851_9CYAN</name>
<comment type="caution">
    <text evidence="1">The sequence shown here is derived from an EMBL/GenBank/DDBJ whole genome shotgun (WGS) entry which is preliminary data.</text>
</comment>
<evidence type="ECO:0000313" key="2">
    <source>
        <dbReference type="Proteomes" id="UP000050465"/>
    </source>
</evidence>
<sequence length="30" mass="3460">MLQTINLGKLHEQSADFVNGLRLCRFFGHN</sequence>
<dbReference type="AlphaFoldDB" id="A0A0P7Z851"/>